<organism evidence="1">
    <name type="scientific">viral metagenome</name>
    <dbReference type="NCBI Taxonomy" id="1070528"/>
    <lineage>
        <taxon>unclassified sequences</taxon>
        <taxon>metagenomes</taxon>
        <taxon>organismal metagenomes</taxon>
    </lineage>
</organism>
<sequence length="81" mass="9748">MTKVMQIKEKKIEKYFVIYCSEDGDISINQFDEEELVEKLDDSYWGKIKFIKEIKETDPQYWDNELLVIKGKIIKKLNEVI</sequence>
<dbReference type="EMBL" id="MT141658">
    <property type="protein sequence ID" value="QJA68888.1"/>
    <property type="molecule type" value="Genomic_DNA"/>
</dbReference>
<gene>
    <name evidence="1" type="ORF">MM415A05489_0006</name>
</gene>
<evidence type="ECO:0000313" key="1">
    <source>
        <dbReference type="EMBL" id="QJA68888.1"/>
    </source>
</evidence>
<dbReference type="AlphaFoldDB" id="A0A6M3JHT5"/>
<name>A0A6M3JHT5_9ZZZZ</name>
<accession>A0A6M3JHT5</accession>
<reference evidence="1" key="1">
    <citation type="submission" date="2020-03" db="EMBL/GenBank/DDBJ databases">
        <title>The deep terrestrial virosphere.</title>
        <authorList>
            <person name="Holmfeldt K."/>
            <person name="Nilsson E."/>
            <person name="Simone D."/>
            <person name="Lopez-Fernandez M."/>
            <person name="Wu X."/>
            <person name="de Brujin I."/>
            <person name="Lundin D."/>
            <person name="Andersson A."/>
            <person name="Bertilsson S."/>
            <person name="Dopson M."/>
        </authorList>
    </citation>
    <scope>NUCLEOTIDE SEQUENCE</scope>
    <source>
        <strain evidence="1">MM415A05489</strain>
    </source>
</reference>
<protein>
    <submittedName>
        <fullName evidence="1">Uncharacterized protein</fullName>
    </submittedName>
</protein>
<proteinExistence type="predicted"/>